<keyword evidence="2 5" id="KW-0238">DNA-binding</keyword>
<proteinExistence type="predicted"/>
<keyword evidence="6" id="KW-1185">Reference proteome</keyword>
<reference evidence="5 6" key="1">
    <citation type="submission" date="2023-03" db="EMBL/GenBank/DDBJ databases">
        <title>Isolation and description of six Streptomyces strains from soil environments, able to metabolize different microbial glucans.</title>
        <authorList>
            <person name="Widen T."/>
            <person name="Larsbrink J."/>
        </authorList>
    </citation>
    <scope>NUCLEOTIDE SEQUENCE [LARGE SCALE GENOMIC DNA]</scope>
    <source>
        <strain evidence="5 6">Mut1</strain>
    </source>
</reference>
<dbReference type="EMBL" id="CP120997">
    <property type="protein sequence ID" value="WLQ35193.1"/>
    <property type="molecule type" value="Genomic_DNA"/>
</dbReference>
<organism evidence="5 6">
    <name type="scientific">Streptomyces castrisilvae</name>
    <dbReference type="NCBI Taxonomy" id="3033811"/>
    <lineage>
        <taxon>Bacteria</taxon>
        <taxon>Bacillati</taxon>
        <taxon>Actinomycetota</taxon>
        <taxon>Actinomycetes</taxon>
        <taxon>Kitasatosporales</taxon>
        <taxon>Streptomycetaceae</taxon>
        <taxon>Streptomyces</taxon>
    </lineage>
</organism>
<dbReference type="Pfam" id="PF00356">
    <property type="entry name" value="LacI"/>
    <property type="match status" value="1"/>
</dbReference>
<dbReference type="SUPFAM" id="SSF47413">
    <property type="entry name" value="lambda repressor-like DNA-binding domains"/>
    <property type="match status" value="1"/>
</dbReference>
<evidence type="ECO:0000256" key="2">
    <source>
        <dbReference type="ARBA" id="ARBA00023125"/>
    </source>
</evidence>
<dbReference type="InterPro" id="IPR046335">
    <property type="entry name" value="LacI/GalR-like_sensor"/>
</dbReference>
<dbReference type="Proteomes" id="UP001239522">
    <property type="component" value="Chromosome"/>
</dbReference>
<evidence type="ECO:0000256" key="1">
    <source>
        <dbReference type="ARBA" id="ARBA00023015"/>
    </source>
</evidence>
<dbReference type="InterPro" id="IPR010982">
    <property type="entry name" value="Lambda_DNA-bd_dom_sf"/>
</dbReference>
<dbReference type="PANTHER" id="PTHR30146:SF109">
    <property type="entry name" value="HTH-TYPE TRANSCRIPTIONAL REGULATOR GALS"/>
    <property type="match status" value="1"/>
</dbReference>
<sequence>MAREAGVSQATVSRALRSNSSISARTREKVIEAARKLGYIPNELGRSLSTRATGRIALVADLDNPLWPMLVGQIHDELASRGFSLTLLAERGDPVGMETKLLSGWADGVIITSAHLHARLPKELAQRKVPVVLVNRALEDLSADAAVADNLAGGRASAQLLLDSGHTRLGALFGPTDTSTGQMREQGFRDVLAEAGVSLPKSRVRYGPFAFTHGRESLPALLKGRYPPTAIFCANDIIAIGAMNSAHEMGVRVPEDIALVGFDDLDQASWPLFNLTTVRVPFEAMLRSAVSMLVERLSGYEGPGRVQVHPIMTVRRGTHQAAARPGEDGGAA</sequence>
<gene>
    <name evidence="5" type="ORF">P8A18_17925</name>
</gene>
<dbReference type="Gene3D" id="1.10.260.40">
    <property type="entry name" value="lambda repressor-like DNA-binding domains"/>
    <property type="match status" value="1"/>
</dbReference>
<dbReference type="SMART" id="SM00354">
    <property type="entry name" value="HTH_LACI"/>
    <property type="match status" value="1"/>
</dbReference>
<evidence type="ECO:0000313" key="6">
    <source>
        <dbReference type="Proteomes" id="UP001239522"/>
    </source>
</evidence>
<evidence type="ECO:0000256" key="3">
    <source>
        <dbReference type="ARBA" id="ARBA00023163"/>
    </source>
</evidence>
<dbReference type="RefSeq" id="WP_306055849.1">
    <property type="nucleotide sequence ID" value="NZ_CP120997.1"/>
</dbReference>
<evidence type="ECO:0000259" key="4">
    <source>
        <dbReference type="PROSITE" id="PS50932"/>
    </source>
</evidence>
<dbReference type="PROSITE" id="PS50932">
    <property type="entry name" value="HTH_LACI_2"/>
    <property type="match status" value="1"/>
</dbReference>
<name>A0ABY9HKW5_9ACTN</name>
<keyword evidence="1" id="KW-0805">Transcription regulation</keyword>
<feature type="domain" description="HTH lacI-type" evidence="4">
    <location>
        <begin position="1"/>
        <end position="50"/>
    </location>
</feature>
<dbReference type="Pfam" id="PF13377">
    <property type="entry name" value="Peripla_BP_3"/>
    <property type="match status" value="1"/>
</dbReference>
<dbReference type="GO" id="GO:0003677">
    <property type="term" value="F:DNA binding"/>
    <property type="evidence" value="ECO:0007669"/>
    <property type="project" value="UniProtKB-KW"/>
</dbReference>
<evidence type="ECO:0000313" key="5">
    <source>
        <dbReference type="EMBL" id="WLQ35193.1"/>
    </source>
</evidence>
<protein>
    <submittedName>
        <fullName evidence="5">LacI family DNA-binding transcriptional regulator</fullName>
    </submittedName>
</protein>
<dbReference type="CDD" id="cd06278">
    <property type="entry name" value="PBP1_LacI-like"/>
    <property type="match status" value="1"/>
</dbReference>
<keyword evidence="3" id="KW-0804">Transcription</keyword>
<dbReference type="InterPro" id="IPR000843">
    <property type="entry name" value="HTH_LacI"/>
</dbReference>
<accession>A0ABY9HKW5</accession>
<dbReference type="Gene3D" id="3.40.50.2300">
    <property type="match status" value="2"/>
</dbReference>
<dbReference type="SUPFAM" id="SSF53822">
    <property type="entry name" value="Periplasmic binding protein-like I"/>
    <property type="match status" value="1"/>
</dbReference>
<dbReference type="PANTHER" id="PTHR30146">
    <property type="entry name" value="LACI-RELATED TRANSCRIPTIONAL REPRESSOR"/>
    <property type="match status" value="1"/>
</dbReference>
<dbReference type="CDD" id="cd01392">
    <property type="entry name" value="HTH_LacI"/>
    <property type="match status" value="1"/>
</dbReference>
<dbReference type="InterPro" id="IPR028082">
    <property type="entry name" value="Peripla_BP_I"/>
</dbReference>